<dbReference type="GO" id="GO:0008168">
    <property type="term" value="F:methyltransferase activity"/>
    <property type="evidence" value="ECO:0007669"/>
    <property type="project" value="UniProtKB-KW"/>
</dbReference>
<dbReference type="InterPro" id="IPR007318">
    <property type="entry name" value="Phopholipid_MeTrfase"/>
</dbReference>
<dbReference type="PANTHER" id="PTHR12714">
    <property type="entry name" value="PROTEIN-S ISOPRENYLCYSTEINE O-METHYLTRANSFERASE"/>
    <property type="match status" value="1"/>
</dbReference>
<accession>A0A4R1R5Q2</accession>
<dbReference type="STRING" id="1469948.GCA_000732725_00357"/>
<feature type="transmembrane region" description="Helical" evidence="5">
    <location>
        <begin position="12"/>
        <end position="31"/>
    </location>
</feature>
<organism evidence="6 7">
    <name type="scientific">Kineothrix alysoides</name>
    <dbReference type="NCBI Taxonomy" id="1469948"/>
    <lineage>
        <taxon>Bacteria</taxon>
        <taxon>Bacillati</taxon>
        <taxon>Bacillota</taxon>
        <taxon>Clostridia</taxon>
        <taxon>Lachnospirales</taxon>
        <taxon>Lachnospiraceae</taxon>
        <taxon>Kineothrix</taxon>
    </lineage>
</organism>
<evidence type="ECO:0000256" key="2">
    <source>
        <dbReference type="ARBA" id="ARBA00022692"/>
    </source>
</evidence>
<evidence type="ECO:0000256" key="5">
    <source>
        <dbReference type="SAM" id="Phobius"/>
    </source>
</evidence>
<keyword evidence="4 5" id="KW-0472">Membrane</keyword>
<protein>
    <submittedName>
        <fullName evidence="6">Protein-S-isoprenylcysteine O-methyltransferase Ste14</fullName>
    </submittedName>
</protein>
<dbReference type="RefSeq" id="WP_031389132.1">
    <property type="nucleotide sequence ID" value="NZ_JPNB01000001.1"/>
</dbReference>
<evidence type="ECO:0000313" key="6">
    <source>
        <dbReference type="EMBL" id="TCL60622.1"/>
    </source>
</evidence>
<gene>
    <name evidence="6" type="ORF">EDD76_102321</name>
</gene>
<keyword evidence="6" id="KW-0808">Transferase</keyword>
<keyword evidence="6" id="KW-0489">Methyltransferase</keyword>
<dbReference type="AlphaFoldDB" id="A0A4R1R5Q2"/>
<evidence type="ECO:0000256" key="1">
    <source>
        <dbReference type="ARBA" id="ARBA00004127"/>
    </source>
</evidence>
<dbReference type="Pfam" id="PF04191">
    <property type="entry name" value="PEMT"/>
    <property type="match status" value="1"/>
</dbReference>
<sequence length="161" mass="18307">MEDKKHLPLYGIGPAYGVTIIMLTVMGTILSSKGFFSSGQYDFLRIPLAIIGIILIVYGAILWIAAVGLAKIDVNISDNCLVTAGVYAYVRNPIYSAFMIACTGVLLCFNNLWLLILPMIYWAFMTALMKNTEEKWLKDLYGQEYIDYCERVNRCIPWFHR</sequence>
<dbReference type="Proteomes" id="UP000295718">
    <property type="component" value="Unassembled WGS sequence"/>
</dbReference>
<dbReference type="OrthoDB" id="272002at2"/>
<evidence type="ECO:0000256" key="3">
    <source>
        <dbReference type="ARBA" id="ARBA00022989"/>
    </source>
</evidence>
<feature type="transmembrane region" description="Helical" evidence="5">
    <location>
        <begin position="43"/>
        <end position="66"/>
    </location>
</feature>
<dbReference type="PANTHER" id="PTHR12714:SF9">
    <property type="entry name" value="PROTEIN-S-ISOPRENYLCYSTEINE O-METHYLTRANSFERASE"/>
    <property type="match status" value="1"/>
</dbReference>
<keyword evidence="7" id="KW-1185">Reference proteome</keyword>
<dbReference type="EMBL" id="SLUO01000002">
    <property type="protein sequence ID" value="TCL60622.1"/>
    <property type="molecule type" value="Genomic_DNA"/>
</dbReference>
<keyword evidence="3 5" id="KW-1133">Transmembrane helix</keyword>
<comment type="subcellular location">
    <subcellularLocation>
        <location evidence="1">Endomembrane system</location>
        <topology evidence="1">Multi-pass membrane protein</topology>
    </subcellularLocation>
</comment>
<name>A0A4R1R5Q2_9FIRM</name>
<evidence type="ECO:0000313" key="7">
    <source>
        <dbReference type="Proteomes" id="UP000295718"/>
    </source>
</evidence>
<dbReference type="GO" id="GO:0032259">
    <property type="term" value="P:methylation"/>
    <property type="evidence" value="ECO:0007669"/>
    <property type="project" value="UniProtKB-KW"/>
</dbReference>
<proteinExistence type="predicted"/>
<keyword evidence="2 5" id="KW-0812">Transmembrane</keyword>
<dbReference type="Gene3D" id="1.20.120.1630">
    <property type="match status" value="1"/>
</dbReference>
<dbReference type="GO" id="GO:0012505">
    <property type="term" value="C:endomembrane system"/>
    <property type="evidence" value="ECO:0007669"/>
    <property type="project" value="UniProtKB-SubCell"/>
</dbReference>
<comment type="caution">
    <text evidence="6">The sequence shown here is derived from an EMBL/GenBank/DDBJ whole genome shotgun (WGS) entry which is preliminary data.</text>
</comment>
<feature type="transmembrane region" description="Helical" evidence="5">
    <location>
        <begin position="94"/>
        <end position="124"/>
    </location>
</feature>
<evidence type="ECO:0000256" key="4">
    <source>
        <dbReference type="ARBA" id="ARBA00023136"/>
    </source>
</evidence>
<reference evidence="6 7" key="1">
    <citation type="submission" date="2019-03" db="EMBL/GenBank/DDBJ databases">
        <title>Genomic Encyclopedia of Type Strains, Phase IV (KMG-IV): sequencing the most valuable type-strain genomes for metagenomic binning, comparative biology and taxonomic classification.</title>
        <authorList>
            <person name="Goeker M."/>
        </authorList>
    </citation>
    <scope>NUCLEOTIDE SEQUENCE [LARGE SCALE GENOMIC DNA]</scope>
    <source>
        <strain evidence="6 7">DSM 100556</strain>
    </source>
</reference>